<name>A0A0L7R441_9HYME</name>
<feature type="region of interest" description="Disordered" evidence="1">
    <location>
        <begin position="194"/>
        <end position="236"/>
    </location>
</feature>
<dbReference type="Proteomes" id="UP000053825">
    <property type="component" value="Unassembled WGS sequence"/>
</dbReference>
<feature type="chain" id="PRO_5005575037" evidence="2">
    <location>
        <begin position="24"/>
        <end position="346"/>
    </location>
</feature>
<sequence length="346" mass="39572">MVRETIRSLRTLIILFFVVAATAAPFIESTTVPPPQKEEHQFVVFFINLSGVENFRGEDEVTRNVIQLLEGLRVPQLYSLHLFQTGFLLSIETDGISEDTRPCLNPKLGDSFPLQILPSIPGYIPVYIRHGDQPLEEINPALAEAFHEGSSLSENSNPVEDEANKYNVSPVHVKEASNPFTVDSEESRKAIEEAVETKASESATNIEQKSRREKHRRKFNRKPAVSKVHLSPEEEKEMREKLRTAVESERKISKNTQDAYMHLYESSPHKSDYKRYVRYPIPVSLNHHQRIITNDLRSSPLTSEELPIKEQLLPDILPNVQNIFLPMKIPAKPEKEQTENQSLEMK</sequence>
<keyword evidence="4" id="KW-1185">Reference proteome</keyword>
<protein>
    <submittedName>
        <fullName evidence="3">Uncharacterized protein</fullName>
    </submittedName>
</protein>
<proteinExistence type="predicted"/>
<evidence type="ECO:0000313" key="4">
    <source>
        <dbReference type="Proteomes" id="UP000053825"/>
    </source>
</evidence>
<evidence type="ECO:0000256" key="1">
    <source>
        <dbReference type="SAM" id="MobiDB-lite"/>
    </source>
</evidence>
<evidence type="ECO:0000313" key="3">
    <source>
        <dbReference type="EMBL" id="KOC65594.1"/>
    </source>
</evidence>
<evidence type="ECO:0000256" key="2">
    <source>
        <dbReference type="SAM" id="SignalP"/>
    </source>
</evidence>
<accession>A0A0L7R441</accession>
<dbReference type="AlphaFoldDB" id="A0A0L7R441"/>
<dbReference type="EMBL" id="KQ414659">
    <property type="protein sequence ID" value="KOC65594.1"/>
    <property type="molecule type" value="Genomic_DNA"/>
</dbReference>
<feature type="signal peptide" evidence="2">
    <location>
        <begin position="1"/>
        <end position="23"/>
    </location>
</feature>
<feature type="compositionally biased region" description="Basic residues" evidence="1">
    <location>
        <begin position="211"/>
        <end position="221"/>
    </location>
</feature>
<dbReference type="OrthoDB" id="6620644at2759"/>
<organism evidence="3 4">
    <name type="scientific">Habropoda laboriosa</name>
    <dbReference type="NCBI Taxonomy" id="597456"/>
    <lineage>
        <taxon>Eukaryota</taxon>
        <taxon>Metazoa</taxon>
        <taxon>Ecdysozoa</taxon>
        <taxon>Arthropoda</taxon>
        <taxon>Hexapoda</taxon>
        <taxon>Insecta</taxon>
        <taxon>Pterygota</taxon>
        <taxon>Neoptera</taxon>
        <taxon>Endopterygota</taxon>
        <taxon>Hymenoptera</taxon>
        <taxon>Apocrita</taxon>
        <taxon>Aculeata</taxon>
        <taxon>Apoidea</taxon>
        <taxon>Anthophila</taxon>
        <taxon>Apidae</taxon>
        <taxon>Habropoda</taxon>
    </lineage>
</organism>
<reference evidence="3 4" key="1">
    <citation type="submission" date="2015-07" db="EMBL/GenBank/DDBJ databases">
        <title>The genome of Habropoda laboriosa.</title>
        <authorList>
            <person name="Pan H."/>
            <person name="Kapheim K."/>
        </authorList>
    </citation>
    <scope>NUCLEOTIDE SEQUENCE [LARGE SCALE GENOMIC DNA]</scope>
    <source>
        <strain evidence="3">0110345459</strain>
    </source>
</reference>
<keyword evidence="2" id="KW-0732">Signal</keyword>
<gene>
    <name evidence="3" type="ORF">WH47_01629</name>
</gene>
<dbReference type="STRING" id="597456.A0A0L7R441"/>